<name>A0AAN7LYW3_TRANT</name>
<protein>
    <submittedName>
        <fullName evidence="2">Uncharacterized protein</fullName>
    </submittedName>
</protein>
<evidence type="ECO:0000313" key="3">
    <source>
        <dbReference type="Proteomes" id="UP001346149"/>
    </source>
</evidence>
<feature type="region of interest" description="Disordered" evidence="1">
    <location>
        <begin position="112"/>
        <end position="144"/>
    </location>
</feature>
<dbReference type="AlphaFoldDB" id="A0AAN7LYW3"/>
<dbReference type="Proteomes" id="UP001346149">
    <property type="component" value="Unassembled WGS sequence"/>
</dbReference>
<evidence type="ECO:0000313" key="2">
    <source>
        <dbReference type="EMBL" id="KAK4795615.1"/>
    </source>
</evidence>
<accession>A0AAN7LYW3</accession>
<sequence length="144" mass="16104">MRESTCPAEQAGEAWEKSSQGDDFPSSSSIPETLYLERSCTSPGSADHSHQHNNHAGEKDPHMCVPLPRKEHLDISGLGPQHTYPYYILGVVNQVIVPTVQMYQRNIHDLQRKSMSSRTRPSVSSLASCMRRRPAWTSNSRPSS</sequence>
<gene>
    <name evidence="2" type="ORF">SAY86_027941</name>
</gene>
<evidence type="ECO:0000256" key="1">
    <source>
        <dbReference type="SAM" id="MobiDB-lite"/>
    </source>
</evidence>
<reference evidence="2 3" key="1">
    <citation type="journal article" date="2023" name="Hortic Res">
        <title>Pangenome of water caltrop reveals structural variations and asymmetric subgenome divergence after allopolyploidization.</title>
        <authorList>
            <person name="Zhang X."/>
            <person name="Chen Y."/>
            <person name="Wang L."/>
            <person name="Yuan Y."/>
            <person name="Fang M."/>
            <person name="Shi L."/>
            <person name="Lu R."/>
            <person name="Comes H.P."/>
            <person name="Ma Y."/>
            <person name="Chen Y."/>
            <person name="Huang G."/>
            <person name="Zhou Y."/>
            <person name="Zheng Z."/>
            <person name="Qiu Y."/>
        </authorList>
    </citation>
    <scope>NUCLEOTIDE SEQUENCE [LARGE SCALE GENOMIC DNA]</scope>
    <source>
        <strain evidence="2">F231</strain>
    </source>
</reference>
<keyword evidence="3" id="KW-1185">Reference proteome</keyword>
<comment type="caution">
    <text evidence="2">The sequence shown here is derived from an EMBL/GenBank/DDBJ whole genome shotgun (WGS) entry which is preliminary data.</text>
</comment>
<organism evidence="2 3">
    <name type="scientific">Trapa natans</name>
    <name type="common">Water chestnut</name>
    <dbReference type="NCBI Taxonomy" id="22666"/>
    <lineage>
        <taxon>Eukaryota</taxon>
        <taxon>Viridiplantae</taxon>
        <taxon>Streptophyta</taxon>
        <taxon>Embryophyta</taxon>
        <taxon>Tracheophyta</taxon>
        <taxon>Spermatophyta</taxon>
        <taxon>Magnoliopsida</taxon>
        <taxon>eudicotyledons</taxon>
        <taxon>Gunneridae</taxon>
        <taxon>Pentapetalae</taxon>
        <taxon>rosids</taxon>
        <taxon>malvids</taxon>
        <taxon>Myrtales</taxon>
        <taxon>Lythraceae</taxon>
        <taxon>Trapa</taxon>
    </lineage>
</organism>
<feature type="compositionally biased region" description="Low complexity" evidence="1">
    <location>
        <begin position="114"/>
        <end position="128"/>
    </location>
</feature>
<dbReference type="EMBL" id="JAXQNO010000006">
    <property type="protein sequence ID" value="KAK4795615.1"/>
    <property type="molecule type" value="Genomic_DNA"/>
</dbReference>
<proteinExistence type="predicted"/>
<feature type="region of interest" description="Disordered" evidence="1">
    <location>
        <begin position="1"/>
        <end position="65"/>
    </location>
</feature>
<feature type="compositionally biased region" description="Basic and acidic residues" evidence="1">
    <location>
        <begin position="47"/>
        <end position="65"/>
    </location>
</feature>